<dbReference type="CDD" id="cd03702">
    <property type="entry name" value="IF2_mtIF2_II"/>
    <property type="match status" value="1"/>
</dbReference>
<dbReference type="InterPro" id="IPR015760">
    <property type="entry name" value="TIF_IF2"/>
</dbReference>
<dbReference type="KEGG" id="hbl:XJ32_08410"/>
<feature type="region of interest" description="Disordered" evidence="13">
    <location>
        <begin position="346"/>
        <end position="365"/>
    </location>
</feature>
<dbReference type="FunFam" id="2.40.30.10:FF:000054">
    <property type="entry name" value="Translation initiation factor IF-2"/>
    <property type="match status" value="1"/>
</dbReference>
<evidence type="ECO:0000256" key="9">
    <source>
        <dbReference type="ARBA" id="ARBA00025162"/>
    </source>
</evidence>
<evidence type="ECO:0000256" key="7">
    <source>
        <dbReference type="ARBA" id="ARBA00022917"/>
    </source>
</evidence>
<feature type="compositionally biased region" description="Basic and acidic residues" evidence="13">
    <location>
        <begin position="103"/>
        <end position="116"/>
    </location>
</feature>
<dbReference type="PROSITE" id="PS51722">
    <property type="entry name" value="G_TR_2"/>
    <property type="match status" value="1"/>
</dbReference>
<dbReference type="InterPro" id="IPR006847">
    <property type="entry name" value="IF2_N"/>
</dbReference>
<dbReference type="Gene3D" id="1.10.10.2480">
    <property type="match status" value="1"/>
</dbReference>
<keyword evidence="6 10" id="KW-0547">Nucleotide-binding</keyword>
<dbReference type="FunFam" id="3.40.50.10050:FF:000001">
    <property type="entry name" value="Translation initiation factor IF-2"/>
    <property type="match status" value="1"/>
</dbReference>
<feature type="compositionally biased region" description="Basic and acidic residues" evidence="13">
    <location>
        <begin position="175"/>
        <end position="188"/>
    </location>
</feature>
<keyword evidence="5 10" id="KW-0396">Initiation factor</keyword>
<keyword evidence="7 10" id="KW-0648">Protein biosynthesis</keyword>
<evidence type="ECO:0000256" key="6">
    <source>
        <dbReference type="ARBA" id="ARBA00022741"/>
    </source>
</evidence>
<dbReference type="Pfam" id="PF04760">
    <property type="entry name" value="IF2_N"/>
    <property type="match status" value="2"/>
</dbReference>
<dbReference type="SUPFAM" id="SSF52156">
    <property type="entry name" value="Initiation factor IF2/eIF5b, domain 3"/>
    <property type="match status" value="1"/>
</dbReference>
<dbReference type="InterPro" id="IPR004161">
    <property type="entry name" value="EFTu-like_2"/>
</dbReference>
<evidence type="ECO:0000256" key="5">
    <source>
        <dbReference type="ARBA" id="ARBA00022540"/>
    </source>
</evidence>
<comment type="similarity">
    <text evidence="2 10 11">Belongs to the TRAFAC class translation factor GTPase superfamily. Classic translation factor GTPase family. IF-2 subfamily.</text>
</comment>
<dbReference type="GO" id="GO:0003743">
    <property type="term" value="F:translation initiation factor activity"/>
    <property type="evidence" value="ECO:0007669"/>
    <property type="project" value="UniProtKB-UniRule"/>
</dbReference>
<dbReference type="Pfam" id="PF22042">
    <property type="entry name" value="EF-G_D2"/>
    <property type="match status" value="1"/>
</dbReference>
<feature type="compositionally biased region" description="Polar residues" evidence="13">
    <location>
        <begin position="117"/>
        <end position="127"/>
    </location>
</feature>
<dbReference type="NCBIfam" id="TIGR00231">
    <property type="entry name" value="small_GTP"/>
    <property type="match status" value="1"/>
</dbReference>
<evidence type="ECO:0000313" key="15">
    <source>
        <dbReference type="EMBL" id="AQQ60112.1"/>
    </source>
</evidence>
<dbReference type="CDD" id="cd01887">
    <property type="entry name" value="IF2_eIF5B"/>
    <property type="match status" value="1"/>
</dbReference>
<evidence type="ECO:0000256" key="4">
    <source>
        <dbReference type="ARBA" id="ARBA00022490"/>
    </source>
</evidence>
<dbReference type="PANTHER" id="PTHR43381">
    <property type="entry name" value="TRANSLATION INITIATION FACTOR IF-2-RELATED"/>
    <property type="match status" value="1"/>
</dbReference>
<keyword evidence="8 10" id="KW-0342">GTP-binding</keyword>
<name>A0A1Q2LJK8_9HELI</name>
<feature type="binding site" evidence="10">
    <location>
        <begin position="458"/>
        <end position="465"/>
    </location>
    <ligand>
        <name>GTP</name>
        <dbReference type="ChEBI" id="CHEBI:37565"/>
    </ligand>
</feature>
<dbReference type="SUPFAM" id="SSF52540">
    <property type="entry name" value="P-loop containing nucleoside triphosphate hydrolases"/>
    <property type="match status" value="1"/>
</dbReference>
<dbReference type="InterPro" id="IPR023115">
    <property type="entry name" value="TIF_IF2_dom3"/>
</dbReference>
<dbReference type="PANTHER" id="PTHR43381:SF5">
    <property type="entry name" value="TR-TYPE G DOMAIN-CONTAINING PROTEIN"/>
    <property type="match status" value="1"/>
</dbReference>
<evidence type="ECO:0000256" key="3">
    <source>
        <dbReference type="ARBA" id="ARBA00020675"/>
    </source>
</evidence>
<feature type="domain" description="Tr-type G" evidence="14">
    <location>
        <begin position="449"/>
        <end position="616"/>
    </location>
</feature>
<evidence type="ECO:0000256" key="1">
    <source>
        <dbReference type="ARBA" id="ARBA00004496"/>
    </source>
</evidence>
<dbReference type="FunFam" id="2.40.30.10:FF:000008">
    <property type="entry name" value="Translation initiation factor IF-2"/>
    <property type="match status" value="1"/>
</dbReference>
<dbReference type="NCBIfam" id="TIGR00487">
    <property type="entry name" value="IF-2"/>
    <property type="match status" value="1"/>
</dbReference>
<reference evidence="15 16" key="1">
    <citation type="submission" date="2017-02" db="EMBL/GenBank/DDBJ databases">
        <title>Whole genome sequencing of Helicobacter bilis strain AAQJH.</title>
        <authorList>
            <person name="Conlan S."/>
            <person name="Thomas P.J."/>
            <person name="Mullikin J."/>
            <person name="Palmore T.N."/>
            <person name="Frank K.M."/>
            <person name="Segre J.A."/>
        </authorList>
    </citation>
    <scope>NUCLEOTIDE SEQUENCE [LARGE SCALE GENOMIC DNA]</scope>
    <source>
        <strain evidence="15 16">AAQJH</strain>
    </source>
</reference>
<dbReference type="InterPro" id="IPR000178">
    <property type="entry name" value="TF_IF2_bacterial-like"/>
</dbReference>
<feature type="compositionally biased region" description="Low complexity" evidence="13">
    <location>
        <begin position="164"/>
        <end position="174"/>
    </location>
</feature>
<dbReference type="Pfam" id="PF03144">
    <property type="entry name" value="GTP_EFTU_D2"/>
    <property type="match status" value="1"/>
</dbReference>
<accession>A0A1Q2LJK8</accession>
<evidence type="ECO:0000313" key="16">
    <source>
        <dbReference type="Proteomes" id="UP000188298"/>
    </source>
</evidence>
<sequence>MSKVSIKEIADEAAKNPKDILDKAKELGFKVRNVSSTITTEEAEMLYNYITTGSLPDGFVPATEKTKAKKDSKAKKTDKNDDAQTETETDITAQKTTKKQKSTKKDTQEILNKDETQATPKAVQTSDIKPKKSIQIVRRGDEEPQKVVAKAQTENTIKKEQSSTAIIETTAQETIHTETTLKETKQEAPIKPIESTPSTEAKRDSELPQGIDPSQLKKPRISAIRVISKNDEVQTTSKKKDDSNSSLRSATQILDTLKNVERKEKVKKKKDKNTNKPQQKHSSHIISMERDMGGFGYDDEQDEIMLIDLYEDNSPKESFEEERVKKNELNDKIKVNRYSPWIREGSIARPSKGKGKKMRNNKGKEQTEAITSLVLPEEIRVYEFAEKANLELGNVLGKLFLLGVKMLKNDFLDKDTIEILASEYNIDVSIQANVPLVEEEEIIESDLEHRPPVVTIMGHVDHGKTSLLDYIRNSRIASSEAGGITQHIGAYMVQKNDKWISFIDTPGHEAFAQMRSRGAQVTDIAIIVIAADDGVKQQSIEALNHAKSANVQIIIAMNKMDKEGANPDKLKAECAELGFTPMDWGGEYEFIPISAKTGEGVDVLLETILIQAEILELKASKKAKAKAIVLEGSQQVGKGSVATIIVQQGVLEIGQSIVADTAYGKVRTLKDDTGKSITRLEPSGVAQITGLSEVPSAGALLQVVENDSIAREMANKRSAYLRQKQLSKSTKVTFDELSSMVAKGQIKSVPVILRADTQGSLEAIKASLEGLNNQEVEINVISFGIGGITQSDLDLANASSNCVVLGFNVRPTNEIKNLAKDLGITIKSYAIIYDLIDDMKALLSGLMSPIIEEEVVGNVSVRETFVVAKLGTIAGCMVLDGKVEKNLSVRVLRNGVVLWSGKIASLKRFKDDVKEVSKGYECGIMLEGFNDILAQDEFEIYKEIEKQRVL</sequence>
<comment type="subcellular location">
    <subcellularLocation>
        <location evidence="1 10 12">Cytoplasm</location>
    </subcellularLocation>
</comment>
<organism evidence="15 16">
    <name type="scientific">Helicobacter bilis</name>
    <dbReference type="NCBI Taxonomy" id="37372"/>
    <lineage>
        <taxon>Bacteria</taxon>
        <taxon>Pseudomonadati</taxon>
        <taxon>Campylobacterota</taxon>
        <taxon>Epsilonproteobacteria</taxon>
        <taxon>Campylobacterales</taxon>
        <taxon>Helicobacteraceae</taxon>
        <taxon>Helicobacter</taxon>
    </lineage>
</organism>
<feature type="region of interest" description="Disordered" evidence="13">
    <location>
        <begin position="52"/>
        <end position="284"/>
    </location>
</feature>
<evidence type="ECO:0000259" key="14">
    <source>
        <dbReference type="PROSITE" id="PS51722"/>
    </source>
</evidence>
<evidence type="ECO:0000256" key="12">
    <source>
        <dbReference type="RuleBase" id="RU000645"/>
    </source>
</evidence>
<dbReference type="Pfam" id="PF00009">
    <property type="entry name" value="GTP_EFTU"/>
    <property type="match status" value="1"/>
</dbReference>
<dbReference type="EMBL" id="CP019645">
    <property type="protein sequence ID" value="AQQ60112.1"/>
    <property type="molecule type" value="Genomic_DNA"/>
</dbReference>
<evidence type="ECO:0000256" key="10">
    <source>
        <dbReference type="HAMAP-Rule" id="MF_00100"/>
    </source>
</evidence>
<dbReference type="PROSITE" id="PS01176">
    <property type="entry name" value="IF2"/>
    <property type="match status" value="1"/>
</dbReference>
<feature type="compositionally biased region" description="Basic residues" evidence="13">
    <location>
        <begin position="351"/>
        <end position="361"/>
    </location>
</feature>
<dbReference type="FunFam" id="3.40.50.300:FF:000019">
    <property type="entry name" value="Translation initiation factor IF-2"/>
    <property type="match status" value="1"/>
</dbReference>
<feature type="compositionally biased region" description="Basic and acidic residues" evidence="13">
    <location>
        <begin position="64"/>
        <end position="82"/>
    </location>
</feature>
<dbReference type="InterPro" id="IPR027417">
    <property type="entry name" value="P-loop_NTPase"/>
</dbReference>
<feature type="binding site" evidence="10">
    <location>
        <begin position="504"/>
        <end position="508"/>
    </location>
    <ligand>
        <name>GTP</name>
        <dbReference type="ChEBI" id="CHEBI:37565"/>
    </ligand>
</feature>
<comment type="function">
    <text evidence="9 10 11">One of the essential components for the initiation of protein synthesis. Protects formylmethionyl-tRNA from spontaneous hydrolysis and promotes its binding to the 30S ribosomal subunits. Also involved in the hydrolysis of GTP during the formation of the 70S ribosomal complex.</text>
</comment>
<evidence type="ECO:0000256" key="8">
    <source>
        <dbReference type="ARBA" id="ARBA00023134"/>
    </source>
</evidence>
<proteinExistence type="inferred from homology"/>
<evidence type="ECO:0000256" key="2">
    <source>
        <dbReference type="ARBA" id="ARBA00007733"/>
    </source>
</evidence>
<dbReference type="Proteomes" id="UP000188298">
    <property type="component" value="Chromosome"/>
</dbReference>
<dbReference type="InterPro" id="IPR053905">
    <property type="entry name" value="EF-G-like_DII"/>
</dbReference>
<dbReference type="GO" id="GO:0005525">
    <property type="term" value="F:GTP binding"/>
    <property type="evidence" value="ECO:0007669"/>
    <property type="project" value="UniProtKB-KW"/>
</dbReference>
<feature type="binding site" evidence="10">
    <location>
        <begin position="558"/>
        <end position="561"/>
    </location>
    <ligand>
        <name>GTP</name>
        <dbReference type="ChEBI" id="CHEBI:37565"/>
    </ligand>
</feature>
<dbReference type="GO" id="GO:0005829">
    <property type="term" value="C:cytosol"/>
    <property type="evidence" value="ECO:0007669"/>
    <property type="project" value="TreeGrafter"/>
</dbReference>
<evidence type="ECO:0000256" key="11">
    <source>
        <dbReference type="RuleBase" id="RU000644"/>
    </source>
</evidence>
<dbReference type="Gene3D" id="2.40.30.10">
    <property type="entry name" value="Translation factors"/>
    <property type="match status" value="2"/>
</dbReference>
<dbReference type="Gene3D" id="3.40.50.10050">
    <property type="entry name" value="Translation initiation factor IF- 2, domain 3"/>
    <property type="match status" value="1"/>
</dbReference>
<dbReference type="InterPro" id="IPR036925">
    <property type="entry name" value="TIF_IF2_dom3_sf"/>
</dbReference>
<dbReference type="SUPFAM" id="SSF50447">
    <property type="entry name" value="Translation proteins"/>
    <property type="match status" value="2"/>
</dbReference>
<feature type="compositionally biased region" description="Basic and acidic residues" evidence="13">
    <location>
        <begin position="228"/>
        <end position="243"/>
    </location>
</feature>
<dbReference type="InterPro" id="IPR044145">
    <property type="entry name" value="IF2_II"/>
</dbReference>
<evidence type="ECO:0000256" key="13">
    <source>
        <dbReference type="SAM" id="MobiDB-lite"/>
    </source>
</evidence>
<feature type="region of interest" description="G-domain" evidence="10">
    <location>
        <begin position="452"/>
        <end position="600"/>
    </location>
</feature>
<dbReference type="CDD" id="cd03692">
    <property type="entry name" value="mtIF2_IVc"/>
    <property type="match status" value="1"/>
</dbReference>
<dbReference type="GO" id="GO:0003924">
    <property type="term" value="F:GTPase activity"/>
    <property type="evidence" value="ECO:0007669"/>
    <property type="project" value="UniProtKB-UniRule"/>
</dbReference>
<dbReference type="InterPro" id="IPR005225">
    <property type="entry name" value="Small_GTP-bd"/>
</dbReference>
<protein>
    <recommendedName>
        <fullName evidence="3 10">Translation initiation factor IF-2</fullName>
    </recommendedName>
</protein>
<dbReference type="RefSeq" id="WP_077389038.1">
    <property type="nucleotide sequence ID" value="NZ_CP019645.1"/>
</dbReference>
<gene>
    <name evidence="10" type="primary">infB</name>
    <name evidence="15" type="ORF">XJ32_08410</name>
</gene>
<dbReference type="Gene3D" id="3.40.50.300">
    <property type="entry name" value="P-loop containing nucleotide triphosphate hydrolases"/>
    <property type="match status" value="1"/>
</dbReference>
<keyword evidence="4 10" id="KW-0963">Cytoplasm</keyword>
<dbReference type="HAMAP" id="MF_00100_B">
    <property type="entry name" value="IF_2_B"/>
    <property type="match status" value="1"/>
</dbReference>
<dbReference type="AlphaFoldDB" id="A0A1Q2LJK8"/>
<dbReference type="InterPro" id="IPR009000">
    <property type="entry name" value="Transl_B-barrel_sf"/>
</dbReference>
<dbReference type="Pfam" id="PF11987">
    <property type="entry name" value="IF-2"/>
    <property type="match status" value="1"/>
</dbReference>
<dbReference type="InterPro" id="IPR000795">
    <property type="entry name" value="T_Tr_GTP-bd_dom"/>
</dbReference>